<keyword evidence="7" id="KW-0851">Voltage-gated channel</keyword>
<organism evidence="16 17">
    <name type="scientific">Polarella glacialis</name>
    <name type="common">Dinoflagellate</name>
    <dbReference type="NCBI Taxonomy" id="89957"/>
    <lineage>
        <taxon>Eukaryota</taxon>
        <taxon>Sar</taxon>
        <taxon>Alveolata</taxon>
        <taxon>Dinophyceae</taxon>
        <taxon>Suessiales</taxon>
        <taxon>Suessiaceae</taxon>
        <taxon>Polarella</taxon>
    </lineage>
</organism>
<name>A0A813E230_POLGL</name>
<feature type="compositionally biased region" description="Low complexity" evidence="13">
    <location>
        <begin position="380"/>
        <end position="397"/>
    </location>
</feature>
<feature type="transmembrane region" description="Helical" evidence="14">
    <location>
        <begin position="492"/>
        <end position="525"/>
    </location>
</feature>
<feature type="domain" description="Ion transport" evidence="15">
    <location>
        <begin position="109"/>
        <end position="340"/>
    </location>
</feature>
<feature type="region of interest" description="Disordered" evidence="13">
    <location>
        <begin position="346"/>
        <end position="412"/>
    </location>
</feature>
<feature type="compositionally biased region" description="Acidic residues" evidence="13">
    <location>
        <begin position="453"/>
        <end position="463"/>
    </location>
</feature>
<keyword evidence="4" id="KW-0107">Calcium channel</keyword>
<comment type="caution">
    <text evidence="16">The sequence shown here is derived from an EMBL/GenBank/DDBJ whole genome shotgun (WGS) entry which is preliminary data.</text>
</comment>
<dbReference type="Pfam" id="PF00520">
    <property type="entry name" value="Ion_trans"/>
    <property type="match status" value="1"/>
</dbReference>
<evidence type="ECO:0000256" key="14">
    <source>
        <dbReference type="SAM" id="Phobius"/>
    </source>
</evidence>
<feature type="transmembrane region" description="Helical" evidence="14">
    <location>
        <begin position="178"/>
        <end position="197"/>
    </location>
</feature>
<feature type="transmembrane region" description="Helical" evidence="14">
    <location>
        <begin position="243"/>
        <end position="264"/>
    </location>
</feature>
<keyword evidence="2" id="KW-0813">Transport</keyword>
<evidence type="ECO:0000256" key="8">
    <source>
        <dbReference type="ARBA" id="ARBA00022989"/>
    </source>
</evidence>
<feature type="compositionally biased region" description="Basic residues" evidence="13">
    <location>
        <begin position="356"/>
        <end position="369"/>
    </location>
</feature>
<dbReference type="InterPro" id="IPR027359">
    <property type="entry name" value="Volt_channel_dom_sf"/>
</dbReference>
<evidence type="ECO:0000256" key="9">
    <source>
        <dbReference type="ARBA" id="ARBA00023065"/>
    </source>
</evidence>
<keyword evidence="3" id="KW-0109">Calcium transport</keyword>
<proteinExistence type="predicted"/>
<evidence type="ECO:0000313" key="17">
    <source>
        <dbReference type="Proteomes" id="UP000654075"/>
    </source>
</evidence>
<feature type="region of interest" description="Disordered" evidence="13">
    <location>
        <begin position="430"/>
        <end position="463"/>
    </location>
</feature>
<evidence type="ECO:0000256" key="3">
    <source>
        <dbReference type="ARBA" id="ARBA00022568"/>
    </source>
</evidence>
<evidence type="ECO:0000256" key="4">
    <source>
        <dbReference type="ARBA" id="ARBA00022673"/>
    </source>
</evidence>
<feature type="compositionally biased region" description="Polar residues" evidence="13">
    <location>
        <begin position="56"/>
        <end position="65"/>
    </location>
</feature>
<comment type="subcellular location">
    <subcellularLocation>
        <location evidence="1">Membrane</location>
        <topology evidence="1">Multi-pass membrane protein</topology>
    </subcellularLocation>
</comment>
<reference evidence="16" key="1">
    <citation type="submission" date="2021-02" db="EMBL/GenBank/DDBJ databases">
        <authorList>
            <person name="Dougan E. K."/>
            <person name="Rhodes N."/>
            <person name="Thang M."/>
            <person name="Chan C."/>
        </authorList>
    </citation>
    <scope>NUCLEOTIDE SEQUENCE</scope>
</reference>
<dbReference type="GO" id="GO:0098703">
    <property type="term" value="P:calcium ion import across plasma membrane"/>
    <property type="evidence" value="ECO:0007669"/>
    <property type="project" value="TreeGrafter"/>
</dbReference>
<keyword evidence="8 14" id="KW-1133">Transmembrane helix</keyword>
<evidence type="ECO:0000256" key="13">
    <source>
        <dbReference type="SAM" id="MobiDB-lite"/>
    </source>
</evidence>
<evidence type="ECO:0000256" key="7">
    <source>
        <dbReference type="ARBA" id="ARBA00022882"/>
    </source>
</evidence>
<keyword evidence="11" id="KW-0325">Glycoprotein</keyword>
<dbReference type="GO" id="GO:0005891">
    <property type="term" value="C:voltage-gated calcium channel complex"/>
    <property type="evidence" value="ECO:0007669"/>
    <property type="project" value="TreeGrafter"/>
</dbReference>
<keyword evidence="9" id="KW-0406">Ion transport</keyword>
<gene>
    <name evidence="16" type="ORF">PGLA1383_LOCUS13590</name>
</gene>
<sequence length="534" mass="59282">MAEGVGDTPMEAASPSRASLALGFVSELGKEISAAFAAVRTRSLSAGAEHGFTLLSEQPSEQSGQLEAGRGTAPSCQRPEEQSSADEGNSGNSNNNNNHRKLWHTQPEFQGAVFVAILLNTLLVTVKASFIQASSVRYFSGIAENTFTVFFALELILRIFEHGSFASYFCGKAAGWNLFDFLVTGVGIAEGLLQLLTKEADTHLKMVQVIRLFRVLRMLRLLRAIRFLSEVDYVVRLAFRTMFYYGLLLLLAQFMFAIWATNLLWDFPDQQIAGMFSSLGDSMWTLFCLMTLDGWIAIVNVILEQEPYMLVFFTFFIFFSVSAVSIVPAIFIEVHSQAREARLIKEAQQASGARQGSKRTSSKPRPRIARHSEEAELRGSSAAQGNNSNNNNFSAAATTYENPGTRHLPRSPASVPTFVRVLSWNTSESESQSPLRRGRMLNDYADGSKEGEDQQDEEEQSEEILPDWQEAWSSQYNKPLTNKQDGTNSCCLLWFSLFCLLFPSCLVLFGRTLVVVVAAVVVVVVADVGRWQRS</sequence>
<evidence type="ECO:0000259" key="15">
    <source>
        <dbReference type="Pfam" id="PF00520"/>
    </source>
</evidence>
<keyword evidence="5 14" id="KW-0812">Transmembrane</keyword>
<feature type="transmembrane region" description="Helical" evidence="14">
    <location>
        <begin position="284"/>
        <end position="303"/>
    </location>
</feature>
<dbReference type="SUPFAM" id="SSF81324">
    <property type="entry name" value="Voltage-gated potassium channels"/>
    <property type="match status" value="1"/>
</dbReference>
<dbReference type="EMBL" id="CAJNNV010007559">
    <property type="protein sequence ID" value="CAE8595072.1"/>
    <property type="molecule type" value="Genomic_DNA"/>
</dbReference>
<evidence type="ECO:0000313" key="16">
    <source>
        <dbReference type="EMBL" id="CAE8595072.1"/>
    </source>
</evidence>
<dbReference type="InterPro" id="IPR005821">
    <property type="entry name" value="Ion_trans_dom"/>
</dbReference>
<keyword evidence="10 14" id="KW-0472">Membrane</keyword>
<dbReference type="OrthoDB" id="429190at2759"/>
<feature type="transmembrane region" description="Helical" evidence="14">
    <location>
        <begin position="136"/>
        <end position="157"/>
    </location>
</feature>
<evidence type="ECO:0000256" key="10">
    <source>
        <dbReference type="ARBA" id="ARBA00023136"/>
    </source>
</evidence>
<dbReference type="Gene3D" id="1.20.120.350">
    <property type="entry name" value="Voltage-gated potassium channels. Chain C"/>
    <property type="match status" value="1"/>
</dbReference>
<dbReference type="GO" id="GO:0008331">
    <property type="term" value="F:high voltage-gated calcium channel activity"/>
    <property type="evidence" value="ECO:0007669"/>
    <property type="project" value="TreeGrafter"/>
</dbReference>
<keyword evidence="17" id="KW-1185">Reference proteome</keyword>
<feature type="transmembrane region" description="Helical" evidence="14">
    <location>
        <begin position="109"/>
        <end position="130"/>
    </location>
</feature>
<evidence type="ECO:0000256" key="1">
    <source>
        <dbReference type="ARBA" id="ARBA00004141"/>
    </source>
</evidence>
<evidence type="ECO:0000256" key="6">
    <source>
        <dbReference type="ARBA" id="ARBA00022837"/>
    </source>
</evidence>
<accession>A0A813E230</accession>
<evidence type="ECO:0000256" key="12">
    <source>
        <dbReference type="ARBA" id="ARBA00023303"/>
    </source>
</evidence>
<feature type="transmembrane region" description="Helical" evidence="14">
    <location>
        <begin position="310"/>
        <end position="332"/>
    </location>
</feature>
<dbReference type="InterPro" id="IPR050599">
    <property type="entry name" value="VDCC_alpha-1_subunit"/>
</dbReference>
<keyword evidence="6" id="KW-0106">Calcium</keyword>
<dbReference type="PANTHER" id="PTHR45628:SF7">
    <property type="entry name" value="VOLTAGE-DEPENDENT CALCIUM CHANNEL TYPE A SUBUNIT ALPHA-1"/>
    <property type="match status" value="1"/>
</dbReference>
<dbReference type="PANTHER" id="PTHR45628">
    <property type="entry name" value="VOLTAGE-DEPENDENT CALCIUM CHANNEL TYPE A SUBUNIT ALPHA-1"/>
    <property type="match status" value="1"/>
</dbReference>
<dbReference type="Proteomes" id="UP000654075">
    <property type="component" value="Unassembled WGS sequence"/>
</dbReference>
<dbReference type="AlphaFoldDB" id="A0A813E230"/>
<keyword evidence="12" id="KW-0407">Ion channel</keyword>
<evidence type="ECO:0000256" key="5">
    <source>
        <dbReference type="ARBA" id="ARBA00022692"/>
    </source>
</evidence>
<evidence type="ECO:0000256" key="11">
    <source>
        <dbReference type="ARBA" id="ARBA00023180"/>
    </source>
</evidence>
<evidence type="ECO:0000256" key="2">
    <source>
        <dbReference type="ARBA" id="ARBA00022448"/>
    </source>
</evidence>
<feature type="region of interest" description="Disordered" evidence="13">
    <location>
        <begin position="56"/>
        <end position="101"/>
    </location>
</feature>
<feature type="compositionally biased region" description="Low complexity" evidence="13">
    <location>
        <begin position="88"/>
        <end position="97"/>
    </location>
</feature>
<dbReference type="Gene3D" id="1.10.287.70">
    <property type="match status" value="1"/>
</dbReference>
<protein>
    <recommendedName>
        <fullName evidence="15">Ion transport domain-containing protein</fullName>
    </recommendedName>
</protein>